<keyword evidence="17 33" id="KW-0472">Membrane</keyword>
<evidence type="ECO:0000256" key="25">
    <source>
        <dbReference type="ARBA" id="ARBA00047977"/>
    </source>
</evidence>
<evidence type="ECO:0000256" key="6">
    <source>
        <dbReference type="ARBA" id="ARBA00022553"/>
    </source>
</evidence>
<comment type="catalytic activity">
    <reaction evidence="31">
        <text>N,N-dimethylaniline + NADPH + O2 + H(+) = N,N-dimethylaniline N-oxide + NADP(+) + H2O</text>
        <dbReference type="Rhea" id="RHEA:24468"/>
        <dbReference type="ChEBI" id="CHEBI:15377"/>
        <dbReference type="ChEBI" id="CHEBI:15378"/>
        <dbReference type="ChEBI" id="CHEBI:15379"/>
        <dbReference type="ChEBI" id="CHEBI:16269"/>
        <dbReference type="ChEBI" id="CHEBI:17735"/>
        <dbReference type="ChEBI" id="CHEBI:57783"/>
        <dbReference type="ChEBI" id="CHEBI:58349"/>
        <dbReference type="EC" id="1.14.13.8"/>
    </reaction>
    <physiologicalReaction direction="left-to-right" evidence="31">
        <dbReference type="Rhea" id="RHEA:24469"/>
    </physiologicalReaction>
</comment>
<keyword evidence="9 33" id="KW-0256">Endoplasmic reticulum</keyword>
<comment type="catalytic activity">
    <reaction evidence="27">
        <text>trimethylamine + NADPH + O2 = trimethylamine N-oxide + NADP(+) + H2O</text>
        <dbReference type="Rhea" id="RHEA:31979"/>
        <dbReference type="ChEBI" id="CHEBI:15377"/>
        <dbReference type="ChEBI" id="CHEBI:15379"/>
        <dbReference type="ChEBI" id="CHEBI:15724"/>
        <dbReference type="ChEBI" id="CHEBI:57783"/>
        <dbReference type="ChEBI" id="CHEBI:58349"/>
        <dbReference type="ChEBI" id="CHEBI:58389"/>
        <dbReference type="EC" id="1.14.13.148"/>
    </reaction>
    <physiologicalReaction direction="left-to-right" evidence="27">
        <dbReference type="Rhea" id="RHEA:31980"/>
    </physiologicalReaction>
</comment>
<evidence type="ECO:0000256" key="33">
    <source>
        <dbReference type="PIRNR" id="PIRNR000332"/>
    </source>
</evidence>
<comment type="catalytic activity">
    <reaction evidence="24">
        <text>NADPH + O2 + H(+) = H2O2 + NADP(+)</text>
        <dbReference type="Rhea" id="RHEA:11260"/>
        <dbReference type="ChEBI" id="CHEBI:15378"/>
        <dbReference type="ChEBI" id="CHEBI:15379"/>
        <dbReference type="ChEBI" id="CHEBI:16240"/>
        <dbReference type="ChEBI" id="CHEBI:57783"/>
        <dbReference type="ChEBI" id="CHEBI:58349"/>
        <dbReference type="EC" id="1.6.3.1"/>
    </reaction>
    <physiologicalReaction direction="left-to-right" evidence="24">
        <dbReference type="Rhea" id="RHEA:11261"/>
    </physiologicalReaction>
</comment>
<dbReference type="InterPro" id="IPR036188">
    <property type="entry name" value="FAD/NAD-bd_sf"/>
</dbReference>
<name>A0ABD3WD70_SINWO</name>
<dbReference type="GO" id="GO:0016174">
    <property type="term" value="F:NAD(P)H oxidase H2O2-forming activity"/>
    <property type="evidence" value="ECO:0007669"/>
    <property type="project" value="UniProtKB-EC"/>
</dbReference>
<dbReference type="InterPro" id="IPR002257">
    <property type="entry name" value="Flavin_mOase_5"/>
</dbReference>
<evidence type="ECO:0000256" key="17">
    <source>
        <dbReference type="ARBA" id="ARBA00023136"/>
    </source>
</evidence>
<evidence type="ECO:0000256" key="18">
    <source>
        <dbReference type="ARBA" id="ARBA00045722"/>
    </source>
</evidence>
<keyword evidence="8 35" id="KW-0812">Transmembrane</keyword>
<dbReference type="Pfam" id="PF00743">
    <property type="entry name" value="FMO-like"/>
    <property type="match status" value="1"/>
</dbReference>
<dbReference type="GO" id="GO:0034899">
    <property type="term" value="F:trimethylamine monooxygenase activity"/>
    <property type="evidence" value="ECO:0007669"/>
    <property type="project" value="UniProtKB-EC"/>
</dbReference>
<keyword evidence="16" id="KW-0443">Lipid metabolism</keyword>
<dbReference type="GO" id="GO:0006629">
    <property type="term" value="P:lipid metabolic process"/>
    <property type="evidence" value="ECO:0007669"/>
    <property type="project" value="UniProtKB-KW"/>
</dbReference>
<reference evidence="36 37" key="1">
    <citation type="submission" date="2024-11" db="EMBL/GenBank/DDBJ databases">
        <title>Chromosome-level genome assembly of the freshwater bivalve Anodonta woodiana.</title>
        <authorList>
            <person name="Chen X."/>
        </authorList>
    </citation>
    <scope>NUCLEOTIDE SEQUENCE [LARGE SCALE GENOMIC DNA]</scope>
    <source>
        <strain evidence="36">MN2024</strain>
        <tissue evidence="36">Gills</tissue>
    </source>
</reference>
<evidence type="ECO:0000256" key="16">
    <source>
        <dbReference type="ARBA" id="ARBA00023098"/>
    </source>
</evidence>
<evidence type="ECO:0000256" key="30">
    <source>
        <dbReference type="ARBA" id="ARBA00048990"/>
    </source>
</evidence>
<dbReference type="Gene3D" id="3.50.50.60">
    <property type="entry name" value="FAD/NAD(P)-binding domain"/>
    <property type="match status" value="3"/>
</dbReference>
<evidence type="ECO:0000256" key="22">
    <source>
        <dbReference type="ARBA" id="ARBA00047574"/>
    </source>
</evidence>
<keyword evidence="37" id="KW-1185">Reference proteome</keyword>
<evidence type="ECO:0000256" key="28">
    <source>
        <dbReference type="ARBA" id="ARBA00048459"/>
    </source>
</evidence>
<evidence type="ECO:0000256" key="13">
    <source>
        <dbReference type="ARBA" id="ARBA00022989"/>
    </source>
</evidence>
<keyword evidence="13 35" id="KW-1133">Transmembrane helix</keyword>
<evidence type="ECO:0000256" key="34">
    <source>
        <dbReference type="RuleBase" id="RU361177"/>
    </source>
</evidence>
<comment type="catalytic activity">
    <reaction evidence="28">
        <text>octan-3-one + NADPH + O2 + H(+) = ethyl hexanoate + NADP(+) + H2O</text>
        <dbReference type="Rhea" id="RHEA:54856"/>
        <dbReference type="ChEBI" id="CHEBI:15377"/>
        <dbReference type="ChEBI" id="CHEBI:15378"/>
        <dbReference type="ChEBI" id="CHEBI:15379"/>
        <dbReference type="ChEBI" id="CHEBI:57783"/>
        <dbReference type="ChEBI" id="CHEBI:58349"/>
        <dbReference type="ChEBI" id="CHEBI:80946"/>
        <dbReference type="ChEBI" id="CHEBI:86055"/>
    </reaction>
    <physiologicalReaction direction="left-to-right" evidence="28">
        <dbReference type="Rhea" id="RHEA:54857"/>
    </physiologicalReaction>
</comment>
<comment type="catalytic activity">
    <reaction evidence="32">
        <text>octan-3-one + NADPH + O2 + H(+) = pentyl propanoate + NADP(+) + H2O</text>
        <dbReference type="Rhea" id="RHEA:54840"/>
        <dbReference type="ChEBI" id="CHEBI:15377"/>
        <dbReference type="ChEBI" id="CHEBI:15378"/>
        <dbReference type="ChEBI" id="CHEBI:15379"/>
        <dbReference type="ChEBI" id="CHEBI:57783"/>
        <dbReference type="ChEBI" id="CHEBI:58349"/>
        <dbReference type="ChEBI" id="CHEBI:80946"/>
        <dbReference type="ChEBI" id="CHEBI:87373"/>
    </reaction>
    <physiologicalReaction direction="left-to-right" evidence="32">
        <dbReference type="Rhea" id="RHEA:54841"/>
    </physiologicalReaction>
</comment>
<comment type="function">
    <text evidence="19">Broad spectrum monooxygenase that catalyzes the oxygenation of a wide variety of nitrogen- and sulfur-containing compounds including xenobiotics. Catalyzes the S-oxygenation of hypotaurine to produce taurine, an organic osmolyte involved in cell volume regulation as well as a variety of cytoprotective and developmental processes. In vitro, catalyzes the N-oxygenation of trimethylamine (TMA) to produce trimethylamine N-oxide (TMAO) and could therefore participate to the detoxification of this compound that is generated by the action of gut microbiota from dietary precursors such as choline, choline containing compounds, betaine or L-carnitine.</text>
</comment>
<sequence length="540" mass="61676">MAKRVAVIGAGASGLTAIKCCLDEGLEPVCFERTEEIGGLWNFTESVREGQACVMKSTVINTSKEMMCYSDFPIPKEFPVFMHNTNVLKYFHMYADHFGLKKHVRFNTEVNCIKRANNFSETGQWDVQVTDKMNMKTENLIFDGVLICTGHHADKNMPVISGLDKFKGKVIHSHDYKDSRGYEGKRIVIIGIGNSGGDVAVELSRVASQVYLSTRRGSWVLNRISTYGLPLDMLRARRATAFLFAHVPALFQPIIKNRIKNQLNKRFDHRLYSLEPNHFPTAQHPMINDDLPNRIACGSVQIRPDVKECTETGVYFHDGTYEENIDVLVFATGYNFGFPFLDKSVIDVKQNEVRMFKYMFPPDLEKLTLAVIGCIQPLGAIMPISELQCRLATRVFLGKASLPSKDEMLKDIRMKKKAMAQRYVQSQRHTIQVDYISFSNELCELIGCKPNFCKMLLTDPKLALTCVFGPCTPYQFRIVGPNHWPGAREAIRTQWNRTFFPLKTRDVGQVTEKSLERFFLLYVMVIMLAIVFIKFVDWLY</sequence>
<evidence type="ECO:0000256" key="32">
    <source>
        <dbReference type="ARBA" id="ARBA00049475"/>
    </source>
</evidence>
<dbReference type="GO" id="GO:0004499">
    <property type="term" value="F:N,N-dimethylaniline monooxygenase activity"/>
    <property type="evidence" value="ECO:0007669"/>
    <property type="project" value="UniProtKB-UniRule"/>
</dbReference>
<comment type="catalytic activity">
    <reaction evidence="30">
        <text>heptan-4-one + NADPH + O2 + H(+) = propyl butanoate + NADP(+) + H2O</text>
        <dbReference type="Rhea" id="RHEA:54852"/>
        <dbReference type="ChEBI" id="CHEBI:15377"/>
        <dbReference type="ChEBI" id="CHEBI:15378"/>
        <dbReference type="ChEBI" id="CHEBI:15379"/>
        <dbReference type="ChEBI" id="CHEBI:57783"/>
        <dbReference type="ChEBI" id="CHEBI:58349"/>
        <dbReference type="ChEBI" id="CHEBI:89484"/>
        <dbReference type="ChEBI" id="CHEBI:89719"/>
    </reaction>
    <physiologicalReaction direction="left-to-right" evidence="30">
        <dbReference type="Rhea" id="RHEA:54853"/>
    </physiologicalReaction>
</comment>
<evidence type="ECO:0000256" key="1">
    <source>
        <dbReference type="ARBA" id="ARBA00001974"/>
    </source>
</evidence>
<evidence type="ECO:0000256" key="35">
    <source>
        <dbReference type="SAM" id="Phobius"/>
    </source>
</evidence>
<keyword evidence="6" id="KW-0597">Phosphoprotein</keyword>
<evidence type="ECO:0000256" key="23">
    <source>
        <dbReference type="ARBA" id="ARBA00047855"/>
    </source>
</evidence>
<organism evidence="36 37">
    <name type="scientific">Sinanodonta woodiana</name>
    <name type="common">Chinese pond mussel</name>
    <name type="synonym">Anodonta woodiana</name>
    <dbReference type="NCBI Taxonomy" id="1069815"/>
    <lineage>
        <taxon>Eukaryota</taxon>
        <taxon>Metazoa</taxon>
        <taxon>Spiralia</taxon>
        <taxon>Lophotrochozoa</taxon>
        <taxon>Mollusca</taxon>
        <taxon>Bivalvia</taxon>
        <taxon>Autobranchia</taxon>
        <taxon>Heteroconchia</taxon>
        <taxon>Palaeoheterodonta</taxon>
        <taxon>Unionida</taxon>
        <taxon>Unionoidea</taxon>
        <taxon>Unionidae</taxon>
        <taxon>Unioninae</taxon>
        <taxon>Sinanodonta</taxon>
    </lineage>
</organism>
<keyword evidence="5" id="KW-0488">Methylation</keyword>
<gene>
    <name evidence="36" type="ORF">ACJMK2_038712</name>
</gene>
<comment type="catalytic activity">
    <reaction evidence="22">
        <text>heptan-2-one + NADPH + O2 + H(+) = pentyl acetate + NADP(+) + H2O</text>
        <dbReference type="Rhea" id="RHEA:54836"/>
        <dbReference type="ChEBI" id="CHEBI:5672"/>
        <dbReference type="ChEBI" id="CHEBI:15377"/>
        <dbReference type="ChEBI" id="CHEBI:15378"/>
        <dbReference type="ChEBI" id="CHEBI:15379"/>
        <dbReference type="ChEBI" id="CHEBI:57783"/>
        <dbReference type="ChEBI" id="CHEBI:58349"/>
        <dbReference type="ChEBI" id="CHEBI:87362"/>
    </reaction>
    <physiologicalReaction direction="left-to-right" evidence="22">
        <dbReference type="Rhea" id="RHEA:54837"/>
    </physiologicalReaction>
</comment>
<evidence type="ECO:0000256" key="14">
    <source>
        <dbReference type="ARBA" id="ARBA00023002"/>
    </source>
</evidence>
<dbReference type="Proteomes" id="UP001634394">
    <property type="component" value="Unassembled WGS sequence"/>
</dbReference>
<keyword evidence="10 33" id="KW-0274">FAD</keyword>
<dbReference type="GO" id="GO:0005789">
    <property type="term" value="C:endoplasmic reticulum membrane"/>
    <property type="evidence" value="ECO:0007669"/>
    <property type="project" value="UniProtKB-SubCell"/>
</dbReference>
<evidence type="ECO:0000256" key="9">
    <source>
        <dbReference type="ARBA" id="ARBA00022824"/>
    </source>
</evidence>
<keyword evidence="15 33" id="KW-0503">Monooxygenase</keyword>
<dbReference type="InterPro" id="IPR000960">
    <property type="entry name" value="Flavin_mOase"/>
</dbReference>
<dbReference type="PANTHER" id="PTHR23023">
    <property type="entry name" value="DIMETHYLANILINE MONOOXYGENASE"/>
    <property type="match status" value="1"/>
</dbReference>
<keyword evidence="7 33" id="KW-0285">Flavoprotein</keyword>
<evidence type="ECO:0000256" key="19">
    <source>
        <dbReference type="ARBA" id="ARBA00045957"/>
    </source>
</evidence>
<dbReference type="SUPFAM" id="SSF51905">
    <property type="entry name" value="FAD/NAD(P)-binding domain"/>
    <property type="match status" value="2"/>
</dbReference>
<comment type="similarity">
    <text evidence="4 33 34">Belongs to the FMO family.</text>
</comment>
<dbReference type="PIRSF" id="PIRSF000332">
    <property type="entry name" value="FMO"/>
    <property type="match status" value="1"/>
</dbReference>
<dbReference type="InterPro" id="IPR020946">
    <property type="entry name" value="Flavin_mOase-like"/>
</dbReference>
<protein>
    <recommendedName>
        <fullName evidence="34">Flavin-containing monooxygenase</fullName>
        <ecNumber evidence="34">1.-.-.-</ecNumber>
    </recommendedName>
</protein>
<comment type="catalytic activity">
    <reaction evidence="25">
        <text>hexan-3-one + NADPH + O2 + H(+) = ethyl butanoate + NADP(+) + H2O</text>
        <dbReference type="Rhea" id="RHEA:54844"/>
        <dbReference type="ChEBI" id="CHEBI:15377"/>
        <dbReference type="ChEBI" id="CHEBI:15378"/>
        <dbReference type="ChEBI" id="CHEBI:15379"/>
        <dbReference type="ChEBI" id="CHEBI:57783"/>
        <dbReference type="ChEBI" id="CHEBI:58349"/>
        <dbReference type="ChEBI" id="CHEBI:88764"/>
        <dbReference type="ChEBI" id="CHEBI:89891"/>
    </reaction>
    <physiologicalReaction direction="left-to-right" evidence="25">
        <dbReference type="Rhea" id="RHEA:54845"/>
    </physiologicalReaction>
</comment>
<evidence type="ECO:0000313" key="36">
    <source>
        <dbReference type="EMBL" id="KAL3870667.1"/>
    </source>
</evidence>
<comment type="catalytic activity">
    <reaction evidence="26">
        <text>hypotaurine + NADPH + O2 + H(+) = taurine + NADP(+) + H2O</text>
        <dbReference type="Rhea" id="RHEA:69819"/>
        <dbReference type="ChEBI" id="CHEBI:15377"/>
        <dbReference type="ChEBI" id="CHEBI:15378"/>
        <dbReference type="ChEBI" id="CHEBI:15379"/>
        <dbReference type="ChEBI" id="CHEBI:57783"/>
        <dbReference type="ChEBI" id="CHEBI:57853"/>
        <dbReference type="ChEBI" id="CHEBI:58349"/>
        <dbReference type="ChEBI" id="CHEBI:507393"/>
        <dbReference type="EC" id="1.14.13.8"/>
    </reaction>
    <physiologicalReaction direction="left-to-right" evidence="26">
        <dbReference type="Rhea" id="RHEA:69820"/>
    </physiologicalReaction>
</comment>
<evidence type="ECO:0000256" key="27">
    <source>
        <dbReference type="ARBA" id="ARBA00048088"/>
    </source>
</evidence>
<evidence type="ECO:0000256" key="10">
    <source>
        <dbReference type="ARBA" id="ARBA00022827"/>
    </source>
</evidence>
<comment type="catalytic activity">
    <reaction evidence="29">
        <text>(2E)-geranial + NADPH + O2 + H(+) = (1E)-2,6-dimethylhepta-1,5-dien-1-yl formate + NADP(+) + H2O</text>
        <dbReference type="Rhea" id="RHEA:54860"/>
        <dbReference type="ChEBI" id="CHEBI:15377"/>
        <dbReference type="ChEBI" id="CHEBI:15378"/>
        <dbReference type="ChEBI" id="CHEBI:15379"/>
        <dbReference type="ChEBI" id="CHEBI:16980"/>
        <dbReference type="ChEBI" id="CHEBI:57783"/>
        <dbReference type="ChEBI" id="CHEBI:58349"/>
        <dbReference type="ChEBI" id="CHEBI:138375"/>
    </reaction>
    <physiologicalReaction direction="left-to-right" evidence="29">
        <dbReference type="Rhea" id="RHEA:54861"/>
    </physiologicalReaction>
</comment>
<evidence type="ECO:0000256" key="24">
    <source>
        <dbReference type="ARBA" id="ARBA00047864"/>
    </source>
</evidence>
<keyword evidence="14 33" id="KW-0560">Oxidoreductase</keyword>
<dbReference type="FunFam" id="3.50.50.60:FF:000159">
    <property type="entry name" value="Dimethylaniline monooxygenase [N-oxide-forming]"/>
    <property type="match status" value="1"/>
</dbReference>
<evidence type="ECO:0000256" key="15">
    <source>
        <dbReference type="ARBA" id="ARBA00023033"/>
    </source>
</evidence>
<comment type="function">
    <text evidence="18">Acts as a Baeyer-Villiger monooxygenase on a broad range of substrates. Catalyzes the insertion of an oxygen atom into a carbon-carbon bond adjacent to a carbonyl, which converts ketones to esters. Active on diverse carbonyl compounds, whereas soft nucleophiles are mostly non- or poorly reactive. In contrast with other forms of FMO it is non- or poorly active on 'classical' substrates such as drugs, pesticides, and dietary components containing soft nucleophilic heteroatoms. Able to oxidize drug molecules bearing a carbonyl group on an aliphatic chain, such as nabumetone and pentoxifylline. Also, in the absence of substrates, shows slow but yet significant NADPH oxidase activity. Acts as a positive modulator of cholesterol biosynthesis as well as glucose homeostasis, promoting metabolic aging via pleiotropic effects.</text>
</comment>
<evidence type="ECO:0000256" key="26">
    <source>
        <dbReference type="ARBA" id="ARBA00048041"/>
    </source>
</evidence>
<comment type="catalytic activity">
    <reaction evidence="20">
        <text>hypotaurine + NADH + O2 + H(+) = taurine + NAD(+) + H2O</text>
        <dbReference type="Rhea" id="RHEA:74111"/>
        <dbReference type="ChEBI" id="CHEBI:15377"/>
        <dbReference type="ChEBI" id="CHEBI:15378"/>
        <dbReference type="ChEBI" id="CHEBI:15379"/>
        <dbReference type="ChEBI" id="CHEBI:57540"/>
        <dbReference type="ChEBI" id="CHEBI:57853"/>
        <dbReference type="ChEBI" id="CHEBI:57945"/>
        <dbReference type="ChEBI" id="CHEBI:507393"/>
        <dbReference type="EC" id="1.14.13.8"/>
    </reaction>
    <physiologicalReaction direction="left-to-right" evidence="20">
        <dbReference type="Rhea" id="RHEA:74112"/>
    </physiologicalReaction>
</comment>
<evidence type="ECO:0000256" key="31">
    <source>
        <dbReference type="ARBA" id="ARBA00049443"/>
    </source>
</evidence>
<comment type="catalytic activity">
    <reaction evidence="23">
        <text>sulcatone + NADPH + O2 + H(+) = 4-methylpent-3-en-1-yl acetate + NADP(+) + H2O</text>
        <dbReference type="Rhea" id="RHEA:54864"/>
        <dbReference type="ChEBI" id="CHEBI:15377"/>
        <dbReference type="ChEBI" id="CHEBI:15378"/>
        <dbReference type="ChEBI" id="CHEBI:15379"/>
        <dbReference type="ChEBI" id="CHEBI:16310"/>
        <dbReference type="ChEBI" id="CHEBI:57783"/>
        <dbReference type="ChEBI" id="CHEBI:58349"/>
        <dbReference type="ChEBI" id="CHEBI:138373"/>
    </reaction>
    <physiologicalReaction direction="left-to-right" evidence="23">
        <dbReference type="Rhea" id="RHEA:54865"/>
    </physiologicalReaction>
</comment>
<evidence type="ECO:0000256" key="3">
    <source>
        <dbReference type="ARBA" id="ARBA00004524"/>
    </source>
</evidence>
<keyword evidence="12 33" id="KW-0521">NADP</keyword>
<comment type="subcellular location">
    <subcellularLocation>
        <location evidence="2">Endoplasmic reticulum membrane</location>
        <topology evidence="2">Single-pass membrane protein</topology>
    </subcellularLocation>
    <subcellularLocation>
        <location evidence="3">Microsome membrane</location>
    </subcellularLocation>
</comment>
<evidence type="ECO:0000313" key="37">
    <source>
        <dbReference type="Proteomes" id="UP001634394"/>
    </source>
</evidence>
<evidence type="ECO:0000256" key="5">
    <source>
        <dbReference type="ARBA" id="ARBA00022481"/>
    </source>
</evidence>
<evidence type="ECO:0000256" key="11">
    <source>
        <dbReference type="ARBA" id="ARBA00022848"/>
    </source>
</evidence>
<keyword evidence="11" id="KW-0492">Microsome</keyword>
<dbReference type="EC" id="1.-.-.-" evidence="34"/>
<evidence type="ECO:0000256" key="7">
    <source>
        <dbReference type="ARBA" id="ARBA00022630"/>
    </source>
</evidence>
<comment type="caution">
    <text evidence="36">The sequence shown here is derived from an EMBL/GenBank/DDBJ whole genome shotgun (WGS) entry which is preliminary data.</text>
</comment>
<evidence type="ECO:0000256" key="2">
    <source>
        <dbReference type="ARBA" id="ARBA00004389"/>
    </source>
</evidence>
<evidence type="ECO:0000256" key="29">
    <source>
        <dbReference type="ARBA" id="ARBA00048989"/>
    </source>
</evidence>
<evidence type="ECO:0000256" key="21">
    <source>
        <dbReference type="ARBA" id="ARBA00047426"/>
    </source>
</evidence>
<dbReference type="AlphaFoldDB" id="A0ABD3WD70"/>
<dbReference type="PRINTS" id="PR00370">
    <property type="entry name" value="FMOXYGENASE"/>
</dbReference>
<comment type="cofactor">
    <cofactor evidence="1 33 34">
        <name>FAD</name>
        <dbReference type="ChEBI" id="CHEBI:57692"/>
    </cofactor>
</comment>
<evidence type="ECO:0000256" key="4">
    <source>
        <dbReference type="ARBA" id="ARBA00009183"/>
    </source>
</evidence>
<dbReference type="PRINTS" id="PR01125">
    <property type="entry name" value="FMOXYGENASE5"/>
</dbReference>
<comment type="catalytic activity">
    <reaction evidence="21">
        <text>hexan-3-one + NADPH + O2 + H(+) = propyl propanoate + NADP(+) + H2O</text>
        <dbReference type="Rhea" id="RHEA:54848"/>
        <dbReference type="ChEBI" id="CHEBI:15377"/>
        <dbReference type="ChEBI" id="CHEBI:15378"/>
        <dbReference type="ChEBI" id="CHEBI:15379"/>
        <dbReference type="ChEBI" id="CHEBI:57783"/>
        <dbReference type="ChEBI" id="CHEBI:58349"/>
        <dbReference type="ChEBI" id="CHEBI:89828"/>
        <dbReference type="ChEBI" id="CHEBI:89891"/>
    </reaction>
    <physiologicalReaction direction="left-to-right" evidence="21">
        <dbReference type="Rhea" id="RHEA:54849"/>
    </physiologicalReaction>
</comment>
<evidence type="ECO:0000256" key="8">
    <source>
        <dbReference type="ARBA" id="ARBA00022692"/>
    </source>
</evidence>
<accession>A0ABD3WD70</accession>
<evidence type="ECO:0000256" key="12">
    <source>
        <dbReference type="ARBA" id="ARBA00022857"/>
    </source>
</evidence>
<evidence type="ECO:0000256" key="20">
    <source>
        <dbReference type="ARBA" id="ARBA00047338"/>
    </source>
</evidence>
<feature type="transmembrane region" description="Helical" evidence="35">
    <location>
        <begin position="519"/>
        <end position="539"/>
    </location>
</feature>
<dbReference type="InterPro" id="IPR050346">
    <property type="entry name" value="FMO-like"/>
</dbReference>
<proteinExistence type="inferred from homology"/>
<dbReference type="EMBL" id="JBJQND010000007">
    <property type="protein sequence ID" value="KAL3870667.1"/>
    <property type="molecule type" value="Genomic_DNA"/>
</dbReference>